<dbReference type="EMBL" id="CM055100">
    <property type="protein sequence ID" value="KAJ7544949.1"/>
    <property type="molecule type" value="Genomic_DNA"/>
</dbReference>
<evidence type="ECO:0000313" key="2">
    <source>
        <dbReference type="Proteomes" id="UP001162992"/>
    </source>
</evidence>
<proteinExistence type="predicted"/>
<reference evidence="2" key="1">
    <citation type="journal article" date="2024" name="Proc. Natl. Acad. Sci. U.S.A.">
        <title>Extraordinary preservation of gene collinearity over three hundred million years revealed in homosporous lycophytes.</title>
        <authorList>
            <person name="Li C."/>
            <person name="Wickell D."/>
            <person name="Kuo L.Y."/>
            <person name="Chen X."/>
            <person name="Nie B."/>
            <person name="Liao X."/>
            <person name="Peng D."/>
            <person name="Ji J."/>
            <person name="Jenkins J."/>
            <person name="Williams M."/>
            <person name="Shu S."/>
            <person name="Plott C."/>
            <person name="Barry K."/>
            <person name="Rajasekar S."/>
            <person name="Grimwood J."/>
            <person name="Han X."/>
            <person name="Sun S."/>
            <person name="Hou Z."/>
            <person name="He W."/>
            <person name="Dai G."/>
            <person name="Sun C."/>
            <person name="Schmutz J."/>
            <person name="Leebens-Mack J.H."/>
            <person name="Li F.W."/>
            <person name="Wang L."/>
        </authorList>
    </citation>
    <scope>NUCLEOTIDE SEQUENCE [LARGE SCALE GENOMIC DNA]</scope>
    <source>
        <strain evidence="2">cv. PW_Plant_1</strain>
    </source>
</reference>
<keyword evidence="2" id="KW-1185">Reference proteome</keyword>
<sequence>MVSYNNDSFSKLQELVERAGGCAVMDGGLATQLEFHGANLHDPLWSALCLISMPELIYKVHWDYLEAGAEILVTASYQATIQGFESKGLSLAEGEALLKKSVSLACQARDSFWEKYQTCKEGETLNFVIRAPALVAASIGSYGAFLADGSEYSGDYGPSMTLQKLKDFHRRRLQILANAGADLLAIETIPSKIEAKALVELLEEEDVKIPAWISFNSKDGVNAVSGDPFVECISLVDKSEKVVAVGINCTPPRFVDGLIILARKITTKPILVYPNSGESYDPILKEWLPSTGVSDVDYVSYVETWKATGAAVVGGCCRTTPCTIRAIKTALNKISCA</sequence>
<evidence type="ECO:0000313" key="1">
    <source>
        <dbReference type="EMBL" id="KAJ7544949.1"/>
    </source>
</evidence>
<accession>A0ACC2CS99</accession>
<gene>
    <name evidence="1" type="ORF">O6H91_09G100000</name>
</gene>
<dbReference type="Proteomes" id="UP001162992">
    <property type="component" value="Chromosome 9"/>
</dbReference>
<name>A0ACC2CS99_DIPCM</name>
<organism evidence="1 2">
    <name type="scientific">Diphasiastrum complanatum</name>
    <name type="common">Issler's clubmoss</name>
    <name type="synonym">Lycopodium complanatum</name>
    <dbReference type="NCBI Taxonomy" id="34168"/>
    <lineage>
        <taxon>Eukaryota</taxon>
        <taxon>Viridiplantae</taxon>
        <taxon>Streptophyta</taxon>
        <taxon>Embryophyta</taxon>
        <taxon>Tracheophyta</taxon>
        <taxon>Lycopodiopsida</taxon>
        <taxon>Lycopodiales</taxon>
        <taxon>Lycopodiaceae</taxon>
        <taxon>Lycopodioideae</taxon>
        <taxon>Diphasiastrum</taxon>
    </lineage>
</organism>
<comment type="caution">
    <text evidence="1">The sequence shown here is derived from an EMBL/GenBank/DDBJ whole genome shotgun (WGS) entry which is preliminary data.</text>
</comment>
<protein>
    <submittedName>
        <fullName evidence="1">Uncharacterized protein</fullName>
    </submittedName>
</protein>